<evidence type="ECO:0000313" key="16">
    <source>
        <dbReference type="EMBL" id="XBX75018.1"/>
    </source>
</evidence>
<evidence type="ECO:0000256" key="6">
    <source>
        <dbReference type="ARBA" id="ARBA00022694"/>
    </source>
</evidence>
<dbReference type="PROSITE" id="PS01136">
    <property type="entry name" value="UPF0034"/>
    <property type="match status" value="1"/>
</dbReference>
<feature type="binding site" evidence="14">
    <location>
        <position position="169"/>
    </location>
    <ligand>
        <name>FMN</name>
        <dbReference type="ChEBI" id="CHEBI:58210"/>
    </ligand>
</feature>
<keyword evidence="7" id="KW-0521">NADP</keyword>
<keyword evidence="3" id="KW-0820">tRNA-binding</keyword>
<evidence type="ECO:0000256" key="2">
    <source>
        <dbReference type="ARBA" id="ARBA00002790"/>
    </source>
</evidence>
<evidence type="ECO:0000256" key="10">
    <source>
        <dbReference type="ARBA" id="ARBA00048205"/>
    </source>
</evidence>
<dbReference type="EMBL" id="CP158367">
    <property type="protein sequence ID" value="XBX75018.1"/>
    <property type="molecule type" value="Genomic_DNA"/>
</dbReference>
<reference evidence="16" key="1">
    <citation type="journal article" date="2013" name="Extremophiles">
        <title>Proteinivorax tanatarense gen. nov., sp. nov., an anaerobic, haloalkaliphilic, proteolytic bacterium isolated from a decaying algal bloom, and proposal of Proteinivoraceae fam. nov.</title>
        <authorList>
            <person name="Kevbrin V."/>
            <person name="Boltyanskaya Y."/>
            <person name="Zhilina T."/>
            <person name="Kolganova T."/>
            <person name="Lavrentjeva E."/>
            <person name="Kuznetsov B."/>
        </authorList>
    </citation>
    <scope>NUCLEOTIDE SEQUENCE</scope>
    <source>
        <strain evidence="16">Z-910T</strain>
    </source>
</reference>
<dbReference type="SUPFAM" id="SSF51395">
    <property type="entry name" value="FMN-linked oxidoreductases"/>
    <property type="match status" value="1"/>
</dbReference>
<dbReference type="Pfam" id="PF01207">
    <property type="entry name" value="Dus"/>
    <property type="match status" value="1"/>
</dbReference>
<dbReference type="Gene3D" id="1.10.1200.80">
    <property type="entry name" value="Putative flavin oxidoreducatase, domain 2"/>
    <property type="match status" value="1"/>
</dbReference>
<dbReference type="InterPro" id="IPR024036">
    <property type="entry name" value="tRNA-dHydroUridine_Synthase_C"/>
</dbReference>
<comment type="function">
    <text evidence="2 12">Catalyzes the synthesis of 5,6-dihydrouridine (D), a modified base found in the D-loop of most tRNAs, via the reduction of the C5-C6 double bond in target uridines.</text>
</comment>
<comment type="catalytic activity">
    <reaction evidence="10">
        <text>a 5,6-dihydrouridine in tRNA + NADP(+) = a uridine in tRNA + NADPH + H(+)</text>
        <dbReference type="Rhea" id="RHEA:23624"/>
        <dbReference type="Rhea" id="RHEA-COMP:13339"/>
        <dbReference type="Rhea" id="RHEA-COMP:13887"/>
        <dbReference type="ChEBI" id="CHEBI:15378"/>
        <dbReference type="ChEBI" id="CHEBI:57783"/>
        <dbReference type="ChEBI" id="CHEBI:58349"/>
        <dbReference type="ChEBI" id="CHEBI:65315"/>
        <dbReference type="ChEBI" id="CHEBI:74443"/>
    </reaction>
</comment>
<gene>
    <name evidence="16" type="primary">dusB</name>
    <name evidence="16" type="ORF">PRVXT_000111</name>
</gene>
<feature type="active site" description="Proton donor" evidence="13">
    <location>
        <position position="100"/>
    </location>
</feature>
<keyword evidence="9 12" id="KW-0560">Oxidoreductase</keyword>
<dbReference type="InterPro" id="IPR004652">
    <property type="entry name" value="DusB-like"/>
</dbReference>
<evidence type="ECO:0000256" key="14">
    <source>
        <dbReference type="PIRSR" id="PIRSR006621-2"/>
    </source>
</evidence>
<proteinExistence type="inferred from homology"/>
<protein>
    <recommendedName>
        <fullName evidence="12">tRNA-dihydrouridine synthase</fullName>
        <ecNumber evidence="12">1.3.1.-</ecNumber>
    </recommendedName>
</protein>
<feature type="binding site" evidence="14">
    <location>
        <begin position="224"/>
        <end position="225"/>
    </location>
    <ligand>
        <name>FMN</name>
        <dbReference type="ChEBI" id="CHEBI:58210"/>
    </ligand>
</feature>
<name>A0AAU7VLT7_9FIRM</name>
<dbReference type="CDD" id="cd02801">
    <property type="entry name" value="DUS_like_FMN"/>
    <property type="match status" value="1"/>
</dbReference>
<evidence type="ECO:0000256" key="3">
    <source>
        <dbReference type="ARBA" id="ARBA00022555"/>
    </source>
</evidence>
<dbReference type="InterPro" id="IPR001269">
    <property type="entry name" value="DUS_fam"/>
</dbReference>
<dbReference type="AlphaFoldDB" id="A0AAU7VLT7"/>
<dbReference type="NCBIfam" id="TIGR00737">
    <property type="entry name" value="nifR3_yhdG"/>
    <property type="match status" value="1"/>
</dbReference>
<comment type="similarity">
    <text evidence="12">Belongs to the dus family.</text>
</comment>
<dbReference type="GO" id="GO:0050660">
    <property type="term" value="F:flavin adenine dinucleotide binding"/>
    <property type="evidence" value="ECO:0007669"/>
    <property type="project" value="InterPro"/>
</dbReference>
<dbReference type="Gene3D" id="3.20.20.70">
    <property type="entry name" value="Aldolase class I"/>
    <property type="match status" value="1"/>
</dbReference>
<dbReference type="RefSeq" id="WP_350343765.1">
    <property type="nucleotide sequence ID" value="NZ_CP158367.1"/>
</dbReference>
<keyword evidence="6 12" id="KW-0819">tRNA processing</keyword>
<evidence type="ECO:0000256" key="11">
    <source>
        <dbReference type="ARBA" id="ARBA00048802"/>
    </source>
</evidence>
<evidence type="ECO:0000256" key="8">
    <source>
        <dbReference type="ARBA" id="ARBA00022884"/>
    </source>
</evidence>
<feature type="domain" description="DUS-like FMN-binding" evidence="15">
    <location>
        <begin position="14"/>
        <end position="317"/>
    </location>
</feature>
<keyword evidence="5 12" id="KW-0288">FMN</keyword>
<dbReference type="GO" id="GO:0000049">
    <property type="term" value="F:tRNA binding"/>
    <property type="evidence" value="ECO:0007669"/>
    <property type="project" value="UniProtKB-KW"/>
</dbReference>
<feature type="binding site" evidence="14">
    <location>
        <position position="70"/>
    </location>
    <ligand>
        <name>FMN</name>
        <dbReference type="ChEBI" id="CHEBI:58210"/>
    </ligand>
</feature>
<evidence type="ECO:0000256" key="13">
    <source>
        <dbReference type="PIRSR" id="PIRSR006621-1"/>
    </source>
</evidence>
<evidence type="ECO:0000256" key="4">
    <source>
        <dbReference type="ARBA" id="ARBA00022630"/>
    </source>
</evidence>
<accession>A0AAU7VLT7</accession>
<comment type="catalytic activity">
    <reaction evidence="11">
        <text>a 5,6-dihydrouridine in tRNA + NAD(+) = a uridine in tRNA + NADH + H(+)</text>
        <dbReference type="Rhea" id="RHEA:54452"/>
        <dbReference type="Rhea" id="RHEA-COMP:13339"/>
        <dbReference type="Rhea" id="RHEA-COMP:13887"/>
        <dbReference type="ChEBI" id="CHEBI:15378"/>
        <dbReference type="ChEBI" id="CHEBI:57540"/>
        <dbReference type="ChEBI" id="CHEBI:57945"/>
        <dbReference type="ChEBI" id="CHEBI:65315"/>
        <dbReference type="ChEBI" id="CHEBI:74443"/>
    </reaction>
</comment>
<keyword evidence="4 12" id="KW-0285">Flavoprotein</keyword>
<evidence type="ECO:0000256" key="9">
    <source>
        <dbReference type="ARBA" id="ARBA00023002"/>
    </source>
</evidence>
<evidence type="ECO:0000259" key="15">
    <source>
        <dbReference type="Pfam" id="PF01207"/>
    </source>
</evidence>
<dbReference type="PIRSF" id="PIRSF006621">
    <property type="entry name" value="Dus"/>
    <property type="match status" value="1"/>
</dbReference>
<keyword evidence="14" id="KW-0547">Nucleotide-binding</keyword>
<feature type="binding site" evidence="14">
    <location>
        <position position="139"/>
    </location>
    <ligand>
        <name>FMN</name>
        <dbReference type="ChEBI" id="CHEBI:58210"/>
    </ligand>
</feature>
<evidence type="ECO:0000256" key="7">
    <source>
        <dbReference type="ARBA" id="ARBA00022857"/>
    </source>
</evidence>
<reference evidence="16" key="2">
    <citation type="submission" date="2024-06" db="EMBL/GenBank/DDBJ databases">
        <authorList>
            <person name="Petrova K.O."/>
            <person name="Toshchakov S.V."/>
            <person name="Boltjanskaja Y.V."/>
            <person name="Kevbrin V."/>
        </authorList>
    </citation>
    <scope>NUCLEOTIDE SEQUENCE</scope>
    <source>
        <strain evidence="16">Z-910T</strain>
    </source>
</reference>
<organism evidence="16">
    <name type="scientific">Proteinivorax tanatarense</name>
    <dbReference type="NCBI Taxonomy" id="1260629"/>
    <lineage>
        <taxon>Bacteria</taxon>
        <taxon>Bacillati</taxon>
        <taxon>Bacillota</taxon>
        <taxon>Clostridia</taxon>
        <taxon>Eubacteriales</taxon>
        <taxon>Proteinivoracaceae</taxon>
        <taxon>Proteinivorax</taxon>
    </lineage>
</organism>
<comment type="cofactor">
    <cofactor evidence="1 12 14">
        <name>FMN</name>
        <dbReference type="ChEBI" id="CHEBI:58210"/>
    </cofactor>
</comment>
<feature type="binding site" evidence="14">
    <location>
        <begin position="16"/>
        <end position="18"/>
    </location>
    <ligand>
        <name>FMN</name>
        <dbReference type="ChEBI" id="CHEBI:58210"/>
    </ligand>
</feature>
<evidence type="ECO:0000256" key="12">
    <source>
        <dbReference type="PIRNR" id="PIRNR006621"/>
    </source>
</evidence>
<dbReference type="InterPro" id="IPR018517">
    <property type="entry name" value="tRNA_hU_synthase_CS"/>
</dbReference>
<dbReference type="PANTHER" id="PTHR45846:SF1">
    <property type="entry name" value="TRNA-DIHYDROURIDINE(47) SYNTHASE [NAD(P)(+)]-LIKE"/>
    <property type="match status" value="1"/>
</dbReference>
<dbReference type="InterPro" id="IPR035587">
    <property type="entry name" value="DUS-like_FMN-bd"/>
</dbReference>
<dbReference type="GO" id="GO:0017150">
    <property type="term" value="F:tRNA dihydrouridine synthase activity"/>
    <property type="evidence" value="ECO:0007669"/>
    <property type="project" value="InterPro"/>
</dbReference>
<dbReference type="InterPro" id="IPR013785">
    <property type="entry name" value="Aldolase_TIM"/>
</dbReference>
<dbReference type="PANTHER" id="PTHR45846">
    <property type="entry name" value="TRNA-DIHYDROURIDINE(47) SYNTHASE [NAD(P)(+)]-LIKE"/>
    <property type="match status" value="1"/>
</dbReference>
<evidence type="ECO:0000256" key="5">
    <source>
        <dbReference type="ARBA" id="ARBA00022643"/>
    </source>
</evidence>
<evidence type="ECO:0000256" key="1">
    <source>
        <dbReference type="ARBA" id="ARBA00001917"/>
    </source>
</evidence>
<dbReference type="EC" id="1.3.1.-" evidence="12"/>
<sequence>MNYSKQLKKNPLVLAPMAGVTDYVYRGIVKEHNCGIMYTEMVSLKGLIHKNSKTKRILDFNEEQRPIVAQVFGSNISDFKEGIPIVEQWGIDGIDINMGCPTPKIVKNGDGAALLKNLDLAEKLLSTAIKFSRSPVSIKIRLGWDSDNLVVKDFVKMAENAGAATVAIHGRTREQFYSGKADWDQIAEVKSQSSLPIIANGDVFFPEDAEKILKYTGCEGVMIGRGAMGNPWIFSNTMDLLTNKCYTPPSKLEIINQAIGHLRKQVEYFGETLGVKVMRKHLAWYLKGMKNSSDVKMKIHRTENVKEVIKILEKYKKENS</sequence>
<keyword evidence="8" id="KW-0694">RNA-binding</keyword>